<reference evidence="2" key="1">
    <citation type="submission" date="2015-10" db="EMBL/GenBank/DDBJ databases">
        <title>Niche specialization of a soil ammonia-oxidizing archaeon, Candidatus Nitrosocosmicus oleophilus.</title>
        <authorList>
            <person name="Jung M.-Y."/>
            <person name="Rhee S.-K."/>
        </authorList>
    </citation>
    <scope>NUCLEOTIDE SEQUENCE [LARGE SCALE GENOMIC DNA]</scope>
    <source>
        <strain evidence="2">MY3</strain>
    </source>
</reference>
<proteinExistence type="predicted"/>
<evidence type="ECO:0000313" key="2">
    <source>
        <dbReference type="Proteomes" id="UP000058925"/>
    </source>
</evidence>
<name>A0A654LTZ4_9ARCH</name>
<dbReference type="EMBL" id="CP012850">
    <property type="protein sequence ID" value="ALI34280.1"/>
    <property type="molecule type" value="Genomic_DNA"/>
</dbReference>
<sequence>MIGFYNAQFIPIGAREEEDIIKQDLGIDIDNYNKRRSLSYEF</sequence>
<evidence type="ECO:0000313" key="1">
    <source>
        <dbReference type="EMBL" id="ALI34280.1"/>
    </source>
</evidence>
<dbReference type="GeneID" id="74305807"/>
<organism evidence="1 2">
    <name type="scientific">Candidatus Nitrosocosmicus oleophilus</name>
    <dbReference type="NCBI Taxonomy" id="1353260"/>
    <lineage>
        <taxon>Archaea</taxon>
        <taxon>Nitrososphaerota</taxon>
        <taxon>Nitrososphaeria</taxon>
        <taxon>Nitrososphaerales</taxon>
        <taxon>Nitrososphaeraceae</taxon>
        <taxon>Candidatus Nitrosocosmicus</taxon>
    </lineage>
</organism>
<dbReference type="Proteomes" id="UP000058925">
    <property type="component" value="Chromosome"/>
</dbReference>
<keyword evidence="2" id="KW-1185">Reference proteome</keyword>
<accession>A0A654LTZ4</accession>
<protein>
    <submittedName>
        <fullName evidence="1">Uncharacterized protein</fullName>
    </submittedName>
</protein>
<gene>
    <name evidence="1" type="ORF">NMY3_00066</name>
</gene>
<dbReference type="AlphaFoldDB" id="A0A654LTZ4"/>
<dbReference type="RefSeq" id="WP_257719994.1">
    <property type="nucleotide sequence ID" value="NZ_CP012850.1"/>
</dbReference>
<dbReference type="KEGG" id="taa:NMY3_00066"/>